<dbReference type="GO" id="GO:0031298">
    <property type="term" value="C:replication fork protection complex"/>
    <property type="evidence" value="ECO:0007669"/>
    <property type="project" value="TreeGrafter"/>
</dbReference>
<evidence type="ECO:0000256" key="9">
    <source>
        <dbReference type="RuleBase" id="RU366049"/>
    </source>
</evidence>
<comment type="similarity">
    <text evidence="2 9">Belongs to the CSM3 family.</text>
</comment>
<organism evidence="12 13">
    <name type="scientific">Penicillium subrubescens</name>
    <dbReference type="NCBI Taxonomy" id="1316194"/>
    <lineage>
        <taxon>Eukaryota</taxon>
        <taxon>Fungi</taxon>
        <taxon>Dikarya</taxon>
        <taxon>Ascomycota</taxon>
        <taxon>Pezizomycotina</taxon>
        <taxon>Eurotiomycetes</taxon>
        <taxon>Eurotiomycetidae</taxon>
        <taxon>Eurotiales</taxon>
        <taxon>Aspergillaceae</taxon>
        <taxon>Penicillium</taxon>
    </lineage>
</organism>
<evidence type="ECO:0000256" key="4">
    <source>
        <dbReference type="ARBA" id="ARBA00022763"/>
    </source>
</evidence>
<evidence type="ECO:0000256" key="10">
    <source>
        <dbReference type="SAM" id="MobiDB-lite"/>
    </source>
</evidence>
<comment type="subunit">
    <text evidence="3">Component of the fork protection complex (FPC) consisting of TOF1 and CSM3.</text>
</comment>
<dbReference type="Proteomes" id="UP000186955">
    <property type="component" value="Unassembled WGS sequence"/>
</dbReference>
<evidence type="ECO:0000259" key="11">
    <source>
        <dbReference type="Pfam" id="PF07962"/>
    </source>
</evidence>
<dbReference type="GO" id="GO:0006974">
    <property type="term" value="P:DNA damage response"/>
    <property type="evidence" value="ECO:0007669"/>
    <property type="project" value="UniProtKB-KW"/>
</dbReference>
<dbReference type="InterPro" id="IPR040038">
    <property type="entry name" value="TIPIN/Csm3/Swi3"/>
</dbReference>
<comment type="function">
    <text evidence="8">Forms a fork protection complex (FPC) with TOF1 and which is required for chromosome segregation during meiosis and DNA damage repair. FPC coordinates leading and lagging strand synthesis and moves with the replication fork. FPC stabilizes replication forks in a configuration that is recognized by replication checkpoint sensors.</text>
</comment>
<dbReference type="PANTHER" id="PTHR13220">
    <property type="entry name" value="TIMELESS INTERACTING-RELATED"/>
    <property type="match status" value="1"/>
</dbReference>
<keyword evidence="6 9" id="KW-0539">Nucleus</keyword>
<feature type="compositionally biased region" description="Polar residues" evidence="10">
    <location>
        <begin position="178"/>
        <end position="190"/>
    </location>
</feature>
<dbReference type="STRING" id="1316194.A0A1Q5TFS7"/>
<evidence type="ECO:0000256" key="7">
    <source>
        <dbReference type="ARBA" id="ARBA00023306"/>
    </source>
</evidence>
<evidence type="ECO:0000313" key="13">
    <source>
        <dbReference type="Proteomes" id="UP000186955"/>
    </source>
</evidence>
<keyword evidence="4 9" id="KW-0227">DNA damage</keyword>
<dbReference type="Pfam" id="PF07962">
    <property type="entry name" value="Swi3"/>
    <property type="match status" value="1"/>
</dbReference>
<dbReference type="InterPro" id="IPR012923">
    <property type="entry name" value="Csm3"/>
</dbReference>
<feature type="region of interest" description="Disordered" evidence="10">
    <location>
        <begin position="151"/>
        <end position="260"/>
    </location>
</feature>
<gene>
    <name evidence="12" type="ORF">PENSUB_8475</name>
</gene>
<keyword evidence="13" id="KW-1185">Reference proteome</keyword>
<dbReference type="PANTHER" id="PTHR13220:SF11">
    <property type="entry name" value="TIMELESS-INTERACTING PROTEIN"/>
    <property type="match status" value="1"/>
</dbReference>
<keyword evidence="5" id="KW-0236">DNA replication inhibitor</keyword>
<evidence type="ECO:0000256" key="3">
    <source>
        <dbReference type="ARBA" id="ARBA00011217"/>
    </source>
</evidence>
<feature type="region of interest" description="Disordered" evidence="10">
    <location>
        <begin position="1"/>
        <end position="50"/>
    </location>
</feature>
<dbReference type="GO" id="GO:0031297">
    <property type="term" value="P:replication fork processing"/>
    <property type="evidence" value="ECO:0007669"/>
    <property type="project" value="UniProtKB-UniRule"/>
</dbReference>
<accession>A0A1Q5TFS7</accession>
<keyword evidence="7 9" id="KW-0131">Cell cycle</keyword>
<dbReference type="GO" id="GO:0043111">
    <property type="term" value="P:replication fork arrest"/>
    <property type="evidence" value="ECO:0007669"/>
    <property type="project" value="TreeGrafter"/>
</dbReference>
<evidence type="ECO:0000256" key="1">
    <source>
        <dbReference type="ARBA" id="ARBA00004123"/>
    </source>
</evidence>
<name>A0A1Q5TFS7_9EURO</name>
<dbReference type="AlphaFoldDB" id="A0A1Q5TFS7"/>
<comment type="function">
    <text evidence="9">Plays an important role in the control of DNA replication and the maintenance of replication fork stability.</text>
</comment>
<evidence type="ECO:0000313" key="12">
    <source>
        <dbReference type="EMBL" id="OKO99089.1"/>
    </source>
</evidence>
<dbReference type="OrthoDB" id="437078at2759"/>
<dbReference type="GO" id="GO:0000076">
    <property type="term" value="P:DNA replication checkpoint signaling"/>
    <property type="evidence" value="ECO:0007669"/>
    <property type="project" value="UniProtKB-UniRule"/>
</dbReference>
<sequence length="260" mass="29144">MEATPEPGHSSTNVDDLFDYDVGLEDIQPNPPPTTNAPKPTTGDPTSLGLGLDEEVKVTKKRQPAPKLDEARLLSQPGIPKLRRTAKRKLRLKGKGYEFQDAERLLNFYQLWLDDLYPRANFADGLSIIEKLGHTKRMQVMRREWIEEEKPKPFGDTIIMPDFPTRPSDQNGADKTETSAPAPSGSNQVGSDGDDLFMPDPEAENRPPVSHPEPDDDDLEDLLREQEEVMSGMPEPASRPQNTEFDDFDAEYEAMNDLGL</sequence>
<dbReference type="EMBL" id="MNBE01000664">
    <property type="protein sequence ID" value="OKO99089.1"/>
    <property type="molecule type" value="Genomic_DNA"/>
</dbReference>
<feature type="compositionally biased region" description="Acidic residues" evidence="10">
    <location>
        <begin position="244"/>
        <end position="254"/>
    </location>
</feature>
<reference evidence="12 13" key="1">
    <citation type="submission" date="2016-10" db="EMBL/GenBank/DDBJ databases">
        <title>Genome sequence of the ascomycete fungus Penicillium subrubescens.</title>
        <authorList>
            <person name="De Vries R.P."/>
            <person name="Peng M."/>
            <person name="Dilokpimol A."/>
            <person name="Hilden K."/>
            <person name="Makela M.R."/>
            <person name="Grigoriev I."/>
            <person name="Riley R."/>
            <person name="Granchi Z."/>
        </authorList>
    </citation>
    <scope>NUCLEOTIDE SEQUENCE [LARGE SCALE GENOMIC DNA]</scope>
    <source>
        <strain evidence="12 13">CBS 132785</strain>
    </source>
</reference>
<proteinExistence type="inferred from homology"/>
<evidence type="ECO:0000256" key="6">
    <source>
        <dbReference type="ARBA" id="ARBA00023242"/>
    </source>
</evidence>
<comment type="subcellular location">
    <subcellularLocation>
        <location evidence="1 9">Nucleus</location>
    </subcellularLocation>
</comment>
<dbReference type="GO" id="GO:0003677">
    <property type="term" value="F:DNA binding"/>
    <property type="evidence" value="ECO:0007669"/>
    <property type="project" value="TreeGrafter"/>
</dbReference>
<comment type="caution">
    <text evidence="12">The sequence shown here is derived from an EMBL/GenBank/DDBJ whole genome shotgun (WGS) entry which is preliminary data.</text>
</comment>
<evidence type="ECO:0000256" key="2">
    <source>
        <dbReference type="ARBA" id="ARBA00006075"/>
    </source>
</evidence>
<protein>
    <recommendedName>
        <fullName evidence="9">Chromosome segregation in meiosis protein</fullName>
    </recommendedName>
</protein>
<evidence type="ECO:0000256" key="5">
    <source>
        <dbReference type="ARBA" id="ARBA00022880"/>
    </source>
</evidence>
<evidence type="ECO:0000256" key="8">
    <source>
        <dbReference type="ARBA" id="ARBA00025496"/>
    </source>
</evidence>
<feature type="domain" description="Chromosome segregation in meiosis protein 3" evidence="11">
    <location>
        <begin position="67"/>
        <end position="150"/>
    </location>
</feature>